<comment type="caution">
    <text evidence="3">The sequence shown here is derived from an EMBL/GenBank/DDBJ whole genome shotgun (WGS) entry which is preliminary data.</text>
</comment>
<dbReference type="AlphaFoldDB" id="A0A2V0PFR2"/>
<organism evidence="3 4">
    <name type="scientific">Raphidocelis subcapitata</name>
    <dbReference type="NCBI Taxonomy" id="307507"/>
    <lineage>
        <taxon>Eukaryota</taxon>
        <taxon>Viridiplantae</taxon>
        <taxon>Chlorophyta</taxon>
        <taxon>core chlorophytes</taxon>
        <taxon>Chlorophyceae</taxon>
        <taxon>CS clade</taxon>
        <taxon>Sphaeropleales</taxon>
        <taxon>Selenastraceae</taxon>
        <taxon>Raphidocelis</taxon>
    </lineage>
</organism>
<keyword evidence="2" id="KW-0732">Signal</keyword>
<feature type="region of interest" description="Disordered" evidence="1">
    <location>
        <begin position="35"/>
        <end position="69"/>
    </location>
</feature>
<dbReference type="InParanoid" id="A0A2V0PFR2"/>
<dbReference type="EMBL" id="BDRX01000131">
    <property type="protein sequence ID" value="GBF98661.1"/>
    <property type="molecule type" value="Genomic_DNA"/>
</dbReference>
<feature type="chain" id="PRO_5016134155" evidence="2">
    <location>
        <begin position="25"/>
        <end position="245"/>
    </location>
</feature>
<feature type="compositionally biased region" description="Low complexity" evidence="1">
    <location>
        <begin position="115"/>
        <end position="130"/>
    </location>
</feature>
<proteinExistence type="predicted"/>
<reference evidence="3 4" key="1">
    <citation type="journal article" date="2018" name="Sci. Rep.">
        <title>Raphidocelis subcapitata (=Pseudokirchneriella subcapitata) provides an insight into genome evolution and environmental adaptations in the Sphaeropleales.</title>
        <authorList>
            <person name="Suzuki S."/>
            <person name="Yamaguchi H."/>
            <person name="Nakajima N."/>
            <person name="Kawachi M."/>
        </authorList>
    </citation>
    <scope>NUCLEOTIDE SEQUENCE [LARGE SCALE GENOMIC DNA]</scope>
    <source>
        <strain evidence="3 4">NIES-35</strain>
    </source>
</reference>
<feature type="compositionally biased region" description="Low complexity" evidence="1">
    <location>
        <begin position="35"/>
        <end position="55"/>
    </location>
</feature>
<accession>A0A2V0PFR2</accession>
<feature type="compositionally biased region" description="Polar residues" evidence="1">
    <location>
        <begin position="133"/>
        <end position="142"/>
    </location>
</feature>
<evidence type="ECO:0000313" key="4">
    <source>
        <dbReference type="Proteomes" id="UP000247498"/>
    </source>
</evidence>
<feature type="signal peptide" evidence="2">
    <location>
        <begin position="1"/>
        <end position="24"/>
    </location>
</feature>
<protein>
    <submittedName>
        <fullName evidence="3">Uncharacterized protein</fullName>
    </submittedName>
</protein>
<keyword evidence="4" id="KW-1185">Reference proteome</keyword>
<name>A0A2V0PFR2_9CHLO</name>
<dbReference type="Proteomes" id="UP000247498">
    <property type="component" value="Unassembled WGS sequence"/>
</dbReference>
<evidence type="ECO:0000256" key="2">
    <source>
        <dbReference type="SAM" id="SignalP"/>
    </source>
</evidence>
<evidence type="ECO:0000313" key="3">
    <source>
        <dbReference type="EMBL" id="GBF98661.1"/>
    </source>
</evidence>
<feature type="region of interest" description="Disordered" evidence="1">
    <location>
        <begin position="115"/>
        <end position="150"/>
    </location>
</feature>
<sequence>MANLRACGALALLACVLLATGVQGRELKQIRVTTPTPFRPLTGPTTTTVRATPFVPGGPQVTQQSTQLTPFNPFVGPVTTTGTIGPWGTGSISVPTWGRKLLQFAIRTPTLNPLTGPRTTVVRPTPFRPGGPQVTSSVTRATPFNPFMGPLTTTSTVGPWGTGSITLPTWGRKLKQITFTTPTPFQPFTGPTTTTVRPTPFVPGGPQVTQQSTQLTPFIPFVGPVTTTSTNGPWGSGSVVSIGRK</sequence>
<gene>
    <name evidence="3" type="ORF">Rsub_11655</name>
</gene>
<evidence type="ECO:0000256" key="1">
    <source>
        <dbReference type="SAM" id="MobiDB-lite"/>
    </source>
</evidence>
<feature type="compositionally biased region" description="Polar residues" evidence="1">
    <location>
        <begin position="60"/>
        <end position="69"/>
    </location>
</feature>